<dbReference type="Gene3D" id="1.10.10.10">
    <property type="entry name" value="Winged helix-like DNA-binding domain superfamily/Winged helix DNA-binding domain"/>
    <property type="match status" value="1"/>
</dbReference>
<organism evidence="5">
    <name type="scientific">hydrothermal vent metagenome</name>
    <dbReference type="NCBI Taxonomy" id="652676"/>
    <lineage>
        <taxon>unclassified sequences</taxon>
        <taxon>metagenomes</taxon>
        <taxon>ecological metagenomes</taxon>
    </lineage>
</organism>
<dbReference type="GO" id="GO:0003677">
    <property type="term" value="F:DNA binding"/>
    <property type="evidence" value="ECO:0007669"/>
    <property type="project" value="UniProtKB-KW"/>
</dbReference>
<evidence type="ECO:0000256" key="2">
    <source>
        <dbReference type="ARBA" id="ARBA00023125"/>
    </source>
</evidence>
<dbReference type="PANTHER" id="PTHR33204">
    <property type="entry name" value="TRANSCRIPTIONAL REGULATOR, MARR FAMILY"/>
    <property type="match status" value="1"/>
</dbReference>
<keyword evidence="1" id="KW-0805">Transcription regulation</keyword>
<evidence type="ECO:0000313" key="5">
    <source>
        <dbReference type="EMBL" id="VAW69245.1"/>
    </source>
</evidence>
<protein>
    <submittedName>
        <fullName evidence="5">Transcriptional regulator, HxlR family</fullName>
    </submittedName>
</protein>
<dbReference type="InterPro" id="IPR036388">
    <property type="entry name" value="WH-like_DNA-bd_sf"/>
</dbReference>
<reference evidence="5" key="1">
    <citation type="submission" date="2018-06" db="EMBL/GenBank/DDBJ databases">
        <authorList>
            <person name="Zhirakovskaya E."/>
        </authorList>
    </citation>
    <scope>NUCLEOTIDE SEQUENCE</scope>
</reference>
<dbReference type="SUPFAM" id="SSF46785">
    <property type="entry name" value="Winged helix' DNA-binding domain"/>
    <property type="match status" value="1"/>
</dbReference>
<sequence length="135" mass="15432">MTNKKRDTGCPIAYALDIFGDRWSLIIIRDILFRGVRTYGDLLKSDEGIATNILASRLKEFEASGIISKSRDPNNRRQFIYRITPKGAELAPILVEMVQWSAKYDDNTLVGEALLQQIEQDREGFIQKIQQKALE</sequence>
<proteinExistence type="predicted"/>
<evidence type="ECO:0000256" key="3">
    <source>
        <dbReference type="ARBA" id="ARBA00023163"/>
    </source>
</evidence>
<feature type="domain" description="HTH hxlR-type" evidence="4">
    <location>
        <begin position="10"/>
        <end position="109"/>
    </location>
</feature>
<gene>
    <name evidence="5" type="ORF">MNBD_GAMMA09-59</name>
</gene>
<dbReference type="Pfam" id="PF01638">
    <property type="entry name" value="HxlR"/>
    <property type="match status" value="1"/>
</dbReference>
<accession>A0A3B0XL90</accession>
<dbReference type="EMBL" id="UOFI01000149">
    <property type="protein sequence ID" value="VAW69245.1"/>
    <property type="molecule type" value="Genomic_DNA"/>
</dbReference>
<keyword evidence="2" id="KW-0238">DNA-binding</keyword>
<evidence type="ECO:0000256" key="1">
    <source>
        <dbReference type="ARBA" id="ARBA00023015"/>
    </source>
</evidence>
<dbReference type="AlphaFoldDB" id="A0A3B0XL90"/>
<name>A0A3B0XL90_9ZZZZ</name>
<dbReference type="InterPro" id="IPR002577">
    <property type="entry name" value="HTH_HxlR"/>
</dbReference>
<evidence type="ECO:0000259" key="4">
    <source>
        <dbReference type="PROSITE" id="PS51118"/>
    </source>
</evidence>
<keyword evidence="3" id="KW-0804">Transcription</keyword>
<dbReference type="PROSITE" id="PS51118">
    <property type="entry name" value="HTH_HXLR"/>
    <property type="match status" value="1"/>
</dbReference>
<dbReference type="PANTHER" id="PTHR33204:SF37">
    <property type="entry name" value="HTH-TYPE TRANSCRIPTIONAL REGULATOR YODB"/>
    <property type="match status" value="1"/>
</dbReference>
<dbReference type="InterPro" id="IPR036390">
    <property type="entry name" value="WH_DNA-bd_sf"/>
</dbReference>